<dbReference type="EMBL" id="ABXY01000016">
    <property type="protein sequence ID" value="EEB21354.1"/>
    <property type="molecule type" value="Genomic_DNA"/>
</dbReference>
<reference evidence="1 2" key="1">
    <citation type="submission" date="2008-10" db="EMBL/GenBank/DDBJ databases">
        <title>Draft genome sequence of Bifidobacterium catenulatum (DSM 16992).</title>
        <authorList>
            <person name="Sudarsanam P."/>
            <person name="Ley R."/>
            <person name="Guruge J."/>
            <person name="Turnbaugh P.J."/>
            <person name="Mahowald M."/>
            <person name="Liep D."/>
            <person name="Gordon J."/>
        </authorList>
    </citation>
    <scope>NUCLEOTIDE SEQUENCE [LARGE SCALE GENOMIC DNA]</scope>
    <source>
        <strain evidence="1 2">DSM 16992</strain>
    </source>
</reference>
<evidence type="ECO:0000313" key="2">
    <source>
        <dbReference type="Proteomes" id="UP000003882"/>
    </source>
</evidence>
<accession>B6XVF4</accession>
<evidence type="ECO:0000313" key="1">
    <source>
        <dbReference type="EMBL" id="EEB21354.1"/>
    </source>
</evidence>
<protein>
    <submittedName>
        <fullName evidence="1">Uncharacterized protein</fullName>
    </submittedName>
</protein>
<dbReference type="AlphaFoldDB" id="B6XVF4"/>
<dbReference type="Proteomes" id="UP000003882">
    <property type="component" value="Unassembled WGS sequence"/>
</dbReference>
<comment type="caution">
    <text evidence="1">The sequence shown here is derived from an EMBL/GenBank/DDBJ whole genome shotgun (WGS) entry which is preliminary data.</text>
</comment>
<name>B6XVF4_9BIFI</name>
<proteinExistence type="predicted"/>
<sequence length="43" mass="4816">MAARRMPSMREFVEDLNARIGAEWLTTASTPDHLPSSCRASPR</sequence>
<organism evidence="1 2">
    <name type="scientific">Bifidobacterium catenulatum DSM 16992 = JCM 1194 = LMG 11043</name>
    <dbReference type="NCBI Taxonomy" id="566552"/>
    <lineage>
        <taxon>Bacteria</taxon>
        <taxon>Bacillati</taxon>
        <taxon>Actinomycetota</taxon>
        <taxon>Actinomycetes</taxon>
        <taxon>Bifidobacteriales</taxon>
        <taxon>Bifidobacteriaceae</taxon>
        <taxon>Bifidobacterium</taxon>
    </lineage>
</organism>
<gene>
    <name evidence="1" type="ORF">BIFCAT_01183</name>
</gene>
<reference evidence="1 2" key="2">
    <citation type="submission" date="2008-10" db="EMBL/GenBank/DDBJ databases">
        <authorList>
            <person name="Fulton L."/>
            <person name="Clifton S."/>
            <person name="Fulton B."/>
            <person name="Xu J."/>
            <person name="Minx P."/>
            <person name="Pepin K.H."/>
            <person name="Johnson M."/>
            <person name="Bhonagiri V."/>
            <person name="Nash W.E."/>
            <person name="Mardis E.R."/>
            <person name="Wilson R.K."/>
        </authorList>
    </citation>
    <scope>NUCLEOTIDE SEQUENCE [LARGE SCALE GENOMIC DNA]</scope>
    <source>
        <strain evidence="1 2">DSM 16992</strain>
    </source>
</reference>